<organism evidence="9 10">
    <name type="scientific">Halorhodospira halochloris</name>
    <name type="common">Ectothiorhodospira halochloris</name>
    <dbReference type="NCBI Taxonomy" id="1052"/>
    <lineage>
        <taxon>Bacteria</taxon>
        <taxon>Pseudomonadati</taxon>
        <taxon>Pseudomonadota</taxon>
        <taxon>Gammaproteobacteria</taxon>
        <taxon>Chromatiales</taxon>
        <taxon>Ectothiorhodospiraceae</taxon>
        <taxon>Halorhodospira</taxon>
    </lineage>
</organism>
<evidence type="ECO:0000256" key="5">
    <source>
        <dbReference type="ARBA" id="ARBA00022842"/>
    </source>
</evidence>
<dbReference type="Gene3D" id="3.90.550.10">
    <property type="entry name" value="Spore Coat Polysaccharide Biosynthesis Protein SpsA, Chain A"/>
    <property type="match status" value="1"/>
</dbReference>
<evidence type="ECO:0000256" key="1">
    <source>
        <dbReference type="ARBA" id="ARBA00022490"/>
    </source>
</evidence>
<keyword evidence="5" id="KW-0460">Magnesium</keyword>
<evidence type="ECO:0000256" key="4">
    <source>
        <dbReference type="ARBA" id="ARBA00022741"/>
    </source>
</evidence>
<dbReference type="Proteomes" id="UP000218890">
    <property type="component" value="Chromosome"/>
</dbReference>
<evidence type="ECO:0000256" key="6">
    <source>
        <dbReference type="ARBA" id="ARBA00023134"/>
    </source>
</evidence>
<feature type="domain" description="MobA-like NTP transferase" evidence="8">
    <location>
        <begin position="12"/>
        <end position="113"/>
    </location>
</feature>
<dbReference type="InterPro" id="IPR025877">
    <property type="entry name" value="MobA-like_NTP_Trfase"/>
</dbReference>
<dbReference type="GO" id="GO:0046872">
    <property type="term" value="F:metal ion binding"/>
    <property type="evidence" value="ECO:0007669"/>
    <property type="project" value="UniProtKB-KW"/>
</dbReference>
<sequence>MSACNRAKPITGVVLAGGKSSRMGTDKAALSWHGRPLLDHMMDKLKEAGIESRWVSGNSHNYPCFNDPTPFAGPGRAIASVLRRLPDDSYGLLAVPVDMPLLPVAALRRLIEYPSGAFFSGQPLPAFFPNHTPAPDLDSVYKIHADLDTRELELPDEWQFYMQNINTPEQWERLIKLTMEVT</sequence>
<dbReference type="SUPFAM" id="SSF53448">
    <property type="entry name" value="Nucleotide-diphospho-sugar transferases"/>
    <property type="match status" value="1"/>
</dbReference>
<protein>
    <submittedName>
        <fullName evidence="9">Molybdopterin-guanine dinucleotide biosynthesis protein MobA</fullName>
    </submittedName>
</protein>
<dbReference type="PANTHER" id="PTHR19136">
    <property type="entry name" value="MOLYBDENUM COFACTOR GUANYLYLTRANSFERASE"/>
    <property type="match status" value="1"/>
</dbReference>
<gene>
    <name evidence="9" type="primary">mobA</name>
    <name evidence="9" type="ORF">HH1059_22840</name>
</gene>
<dbReference type="EMBL" id="AP017372">
    <property type="protein sequence ID" value="BAU56354.2"/>
    <property type="molecule type" value="Genomic_DNA"/>
</dbReference>
<keyword evidence="6" id="KW-0342">GTP-binding</keyword>
<keyword evidence="3" id="KW-0479">Metal-binding</keyword>
<name>A0A0X8X663_HALHR</name>
<accession>A0A0X8X663</accession>
<dbReference type="InterPro" id="IPR013482">
    <property type="entry name" value="Molybde_CF_guanTrfase"/>
</dbReference>
<reference evidence="9" key="1">
    <citation type="submission" date="2016-02" db="EMBL/GenBank/DDBJ databases">
        <title>Halorhodospira halochloris DSM-1059 complete genome, version 2.</title>
        <authorList>
            <person name="Tsukatani Y."/>
        </authorList>
    </citation>
    <scope>NUCLEOTIDE SEQUENCE</scope>
    <source>
        <strain evidence="9">DSM 1059</strain>
    </source>
</reference>
<keyword evidence="4" id="KW-0547">Nucleotide-binding</keyword>
<dbReference type="InterPro" id="IPR029044">
    <property type="entry name" value="Nucleotide-diphossugar_trans"/>
</dbReference>
<evidence type="ECO:0000313" key="10">
    <source>
        <dbReference type="Proteomes" id="UP000218890"/>
    </source>
</evidence>
<dbReference type="Pfam" id="PF12804">
    <property type="entry name" value="NTP_transf_3"/>
    <property type="match status" value="1"/>
</dbReference>
<dbReference type="GO" id="GO:0016779">
    <property type="term" value="F:nucleotidyltransferase activity"/>
    <property type="evidence" value="ECO:0007669"/>
    <property type="project" value="UniProtKB-ARBA"/>
</dbReference>
<dbReference type="KEGG" id="hhk:HH1059_22840"/>
<dbReference type="AlphaFoldDB" id="A0A0X8X663"/>
<dbReference type="GO" id="GO:0005525">
    <property type="term" value="F:GTP binding"/>
    <property type="evidence" value="ECO:0007669"/>
    <property type="project" value="UniProtKB-KW"/>
</dbReference>
<keyword evidence="1" id="KW-0963">Cytoplasm</keyword>
<keyword evidence="7" id="KW-0501">Molybdenum cofactor biosynthesis</keyword>
<evidence type="ECO:0000256" key="3">
    <source>
        <dbReference type="ARBA" id="ARBA00022723"/>
    </source>
</evidence>
<dbReference type="RefSeq" id="WP_096406092.1">
    <property type="nucleotide sequence ID" value="NZ_AP017372.2"/>
</dbReference>
<evidence type="ECO:0000259" key="8">
    <source>
        <dbReference type="Pfam" id="PF12804"/>
    </source>
</evidence>
<dbReference type="CDD" id="cd02503">
    <property type="entry name" value="MobA"/>
    <property type="match status" value="1"/>
</dbReference>
<dbReference type="OrthoDB" id="9788394at2"/>
<evidence type="ECO:0000256" key="7">
    <source>
        <dbReference type="ARBA" id="ARBA00023150"/>
    </source>
</evidence>
<dbReference type="PANTHER" id="PTHR19136:SF81">
    <property type="entry name" value="MOLYBDENUM COFACTOR GUANYLYLTRANSFERASE"/>
    <property type="match status" value="1"/>
</dbReference>
<keyword evidence="2" id="KW-0808">Transferase</keyword>
<evidence type="ECO:0000256" key="2">
    <source>
        <dbReference type="ARBA" id="ARBA00022679"/>
    </source>
</evidence>
<dbReference type="GO" id="GO:1902758">
    <property type="term" value="P:bis(molybdopterin guanine dinucleotide)molybdenum biosynthetic process"/>
    <property type="evidence" value="ECO:0007669"/>
    <property type="project" value="TreeGrafter"/>
</dbReference>
<keyword evidence="10" id="KW-1185">Reference proteome</keyword>
<proteinExistence type="predicted"/>
<evidence type="ECO:0000313" key="9">
    <source>
        <dbReference type="EMBL" id="BAU56354.2"/>
    </source>
</evidence>